<dbReference type="AlphaFoldDB" id="A0A2C6KRX4"/>
<dbReference type="Proteomes" id="UP000221165">
    <property type="component" value="Unassembled WGS sequence"/>
</dbReference>
<sequence>MGVIAEPTPFSVLSRSIASLSLLIQWLLLSKGKEASLSFSHSLSLFSFFFSRCYMHFNEKERTEG</sequence>
<dbReference type="RefSeq" id="XP_067920708.1">
    <property type="nucleotide sequence ID" value="XM_068067312.1"/>
</dbReference>
<comment type="caution">
    <text evidence="1">The sequence shown here is derived from an EMBL/GenBank/DDBJ whole genome shotgun (WGS) entry which is preliminary data.</text>
</comment>
<dbReference type="GeneID" id="94430523"/>
<name>A0A2C6KRX4_9APIC</name>
<gene>
    <name evidence="1" type="ORF">CSUI_007162</name>
</gene>
<protein>
    <submittedName>
        <fullName evidence="1">Uncharacterized protein</fullName>
    </submittedName>
</protein>
<reference evidence="1 2" key="1">
    <citation type="journal article" date="2017" name="Int. J. Parasitol.">
        <title>The genome of the protozoan parasite Cystoisospora suis and a reverse vaccinology approach to identify vaccine candidates.</title>
        <authorList>
            <person name="Palmieri N."/>
            <person name="Shrestha A."/>
            <person name="Ruttkowski B."/>
            <person name="Beck T."/>
            <person name="Vogl C."/>
            <person name="Tomley F."/>
            <person name="Blake D.P."/>
            <person name="Joachim A."/>
        </authorList>
    </citation>
    <scope>NUCLEOTIDE SEQUENCE [LARGE SCALE GENOMIC DNA]</scope>
    <source>
        <strain evidence="1 2">Wien I</strain>
    </source>
</reference>
<proteinExistence type="predicted"/>
<accession>A0A2C6KRX4</accession>
<evidence type="ECO:0000313" key="1">
    <source>
        <dbReference type="EMBL" id="PHJ19006.1"/>
    </source>
</evidence>
<keyword evidence="2" id="KW-1185">Reference proteome</keyword>
<organism evidence="1 2">
    <name type="scientific">Cystoisospora suis</name>
    <dbReference type="NCBI Taxonomy" id="483139"/>
    <lineage>
        <taxon>Eukaryota</taxon>
        <taxon>Sar</taxon>
        <taxon>Alveolata</taxon>
        <taxon>Apicomplexa</taxon>
        <taxon>Conoidasida</taxon>
        <taxon>Coccidia</taxon>
        <taxon>Eucoccidiorida</taxon>
        <taxon>Eimeriorina</taxon>
        <taxon>Sarcocystidae</taxon>
        <taxon>Cystoisospora</taxon>
    </lineage>
</organism>
<evidence type="ECO:0000313" key="2">
    <source>
        <dbReference type="Proteomes" id="UP000221165"/>
    </source>
</evidence>
<dbReference type="EMBL" id="MIGC01003718">
    <property type="protein sequence ID" value="PHJ19006.1"/>
    <property type="molecule type" value="Genomic_DNA"/>
</dbReference>
<dbReference type="VEuPathDB" id="ToxoDB:CSUI_007162"/>